<gene>
    <name evidence="3" type="ORF">A2W52_03430</name>
</gene>
<name>A0A1G2MG86_9BACT</name>
<feature type="compositionally biased region" description="Basic and acidic residues" evidence="2">
    <location>
        <begin position="9"/>
        <end position="23"/>
    </location>
</feature>
<evidence type="ECO:0000313" key="4">
    <source>
        <dbReference type="Proteomes" id="UP000176493"/>
    </source>
</evidence>
<dbReference type="Proteomes" id="UP000176493">
    <property type="component" value="Unassembled WGS sequence"/>
</dbReference>
<dbReference type="AlphaFoldDB" id="A0A1G2MG86"/>
<comment type="caution">
    <text evidence="3">The sequence shown here is derived from an EMBL/GenBank/DDBJ whole genome shotgun (WGS) entry which is preliminary data.</text>
</comment>
<dbReference type="EMBL" id="MHRJ01000018">
    <property type="protein sequence ID" value="OHA22920.1"/>
    <property type="molecule type" value="Genomic_DNA"/>
</dbReference>
<keyword evidence="1" id="KW-0175">Coiled coil</keyword>
<evidence type="ECO:0000313" key="3">
    <source>
        <dbReference type="EMBL" id="OHA22920.1"/>
    </source>
</evidence>
<evidence type="ECO:0000256" key="2">
    <source>
        <dbReference type="SAM" id="MobiDB-lite"/>
    </source>
</evidence>
<feature type="coiled-coil region" evidence="1">
    <location>
        <begin position="79"/>
        <end position="136"/>
    </location>
</feature>
<accession>A0A1G2MG86</accession>
<protein>
    <submittedName>
        <fullName evidence="3">Uncharacterized protein</fullName>
    </submittedName>
</protein>
<sequence>MPLESLKNGPERDDNDASLKTPERVATGPFADIDHTEALPPQQIDAQALLDQMEQLRAFRNPDEEVDALLEQKSVGEDLEKVAKLIEEEKRKNEGLSAVRQSLGVPRENGEIVSKLEEARKTLEEEQRQVELAGEYNDVLSSFSELGSEEVRHIAEMGTTSKGETIHNKYGKEIRSNVAKELARIHLGGKRRVTWEALTKLGQVADRILHDLASAVKGIFRSSEGGGAQERTE</sequence>
<reference evidence="3 4" key="1">
    <citation type="journal article" date="2016" name="Nat. Commun.">
        <title>Thousands of microbial genomes shed light on interconnected biogeochemical processes in an aquifer system.</title>
        <authorList>
            <person name="Anantharaman K."/>
            <person name="Brown C.T."/>
            <person name="Hug L.A."/>
            <person name="Sharon I."/>
            <person name="Castelle C.J."/>
            <person name="Probst A.J."/>
            <person name="Thomas B.C."/>
            <person name="Singh A."/>
            <person name="Wilkins M.J."/>
            <person name="Karaoz U."/>
            <person name="Brodie E.L."/>
            <person name="Williams K.H."/>
            <person name="Hubbard S.S."/>
            <person name="Banfield J.F."/>
        </authorList>
    </citation>
    <scope>NUCLEOTIDE SEQUENCE [LARGE SCALE GENOMIC DNA]</scope>
</reference>
<evidence type="ECO:0000256" key="1">
    <source>
        <dbReference type="SAM" id="Coils"/>
    </source>
</evidence>
<proteinExistence type="predicted"/>
<organism evidence="3 4">
    <name type="scientific">Candidatus Taylorbacteria bacterium RIFCSPHIGHO2_02_49_25</name>
    <dbReference type="NCBI Taxonomy" id="1802305"/>
    <lineage>
        <taxon>Bacteria</taxon>
        <taxon>Candidatus Tayloriibacteriota</taxon>
    </lineage>
</organism>
<feature type="region of interest" description="Disordered" evidence="2">
    <location>
        <begin position="1"/>
        <end position="30"/>
    </location>
</feature>